<dbReference type="RefSeq" id="WP_400188148.1">
    <property type="nucleotide sequence ID" value="NZ_JBGORX010000005.1"/>
</dbReference>
<proteinExistence type="predicted"/>
<evidence type="ECO:0000313" key="1">
    <source>
        <dbReference type="EMBL" id="MFJ1269324.1"/>
    </source>
</evidence>
<name>A0ABW8DCN7_9GAMM</name>
<evidence type="ECO:0008006" key="3">
    <source>
        <dbReference type="Google" id="ProtNLM"/>
    </source>
</evidence>
<accession>A0ABW8DCN7</accession>
<organism evidence="1 2">
    <name type="scientific">Legionella lytica</name>
    <dbReference type="NCBI Taxonomy" id="96232"/>
    <lineage>
        <taxon>Bacteria</taxon>
        <taxon>Pseudomonadati</taxon>
        <taxon>Pseudomonadota</taxon>
        <taxon>Gammaproteobacteria</taxon>
        <taxon>Legionellales</taxon>
        <taxon>Legionellaceae</taxon>
        <taxon>Legionella</taxon>
    </lineage>
</organism>
<reference evidence="1 2" key="1">
    <citation type="submission" date="2024-08" db="EMBL/GenBank/DDBJ databases">
        <title>Draft Genome Sequence of Legionella lytica strain DSB2004, Isolated From a Fire Sprinkler System.</title>
        <authorList>
            <person name="Everhart A.D."/>
            <person name="Kidane D.T."/>
            <person name="Farone A.L."/>
            <person name="Farone M.B."/>
        </authorList>
    </citation>
    <scope>NUCLEOTIDE SEQUENCE [LARGE SCALE GENOMIC DNA]</scope>
    <source>
        <strain evidence="1 2">DSB2004</strain>
    </source>
</reference>
<sequence>MDKSELDYYIPTNHPLTQLAENQKPCARKTLRALPFAMQVADNPNVKGVIYGSKAMVASGAQQEFIAANMTQTSALKCAVILRAGDPPQYNKNRSAKSGVNLSKTSQQGFFKGAIAKELRFSRMDSYRNPLPHNKKDASNLLLKPTDPNYQHTMQLDINMGDIIRELRVGGDLKILGFDEHSSLLRLIYKKGRGPKRTAFHGQFTINLAQGRYNPLFYSRDWDRPDNDPNWDFEKKIIKKPRELEIVPDNIYNKVFENTFDLGYTEEQDANPAPSSIKKAEVFANRPRSAKEFKMAMGENHPFFNLIQQSKNLPELLENLRQQLTEEETHKTILEVYNKSGRIVAGDWDGLALGHPPSIIPQFAEVINVFKPGLEGFFNIKKLMSTTQEYLVEIQQQARQKETQGITISSFEKKVLSINHIRHITSEFALSRAGCITPHEFLFQQVLNDAYRDKTNTHYGSRYNHRVIQKAFDQLIQEGKNLAKDKIFVLARRILKQEAQTAHYKLSDTLLNKFAEHLCNNLSLALKNKGQKYILPHVHHDMNVHDLYQHGFDMRNPYGSNLEGAWLLITEDAGILYGKKQEQLIEVLLTGDFLEKNRIDINHEANWAVGWDRVIERQLALKQSIPEKTLKKYRNYIETQQGITISSSPASSP</sequence>
<dbReference type="EMBL" id="JBGORX010000005">
    <property type="protein sequence ID" value="MFJ1269324.1"/>
    <property type="molecule type" value="Genomic_DNA"/>
</dbReference>
<evidence type="ECO:0000313" key="2">
    <source>
        <dbReference type="Proteomes" id="UP001615550"/>
    </source>
</evidence>
<dbReference type="Proteomes" id="UP001615550">
    <property type="component" value="Unassembled WGS sequence"/>
</dbReference>
<comment type="caution">
    <text evidence="1">The sequence shown here is derived from an EMBL/GenBank/DDBJ whole genome shotgun (WGS) entry which is preliminary data.</text>
</comment>
<protein>
    <recommendedName>
        <fullName evidence="3">Dot/Icm T4SS effector</fullName>
    </recommendedName>
</protein>
<gene>
    <name evidence="1" type="ORF">ACD661_12220</name>
</gene>
<keyword evidence="2" id="KW-1185">Reference proteome</keyword>